<dbReference type="AlphaFoldDB" id="G5ANH5"/>
<dbReference type="STRING" id="10181.G5ANH5"/>
<evidence type="ECO:0000256" key="2">
    <source>
        <dbReference type="ARBA" id="ARBA00023002"/>
    </source>
</evidence>
<evidence type="ECO:0000313" key="3">
    <source>
        <dbReference type="EMBL" id="EHA98585.1"/>
    </source>
</evidence>
<dbReference type="InterPro" id="IPR020471">
    <property type="entry name" value="AKR"/>
</dbReference>
<name>G5ANH5_HETGA</name>
<organism evidence="3 4">
    <name type="scientific">Heterocephalus glaber</name>
    <name type="common">Naked mole rat</name>
    <dbReference type="NCBI Taxonomy" id="10181"/>
    <lineage>
        <taxon>Eukaryota</taxon>
        <taxon>Metazoa</taxon>
        <taxon>Chordata</taxon>
        <taxon>Craniata</taxon>
        <taxon>Vertebrata</taxon>
        <taxon>Euteleostomi</taxon>
        <taxon>Mammalia</taxon>
        <taxon>Eutheria</taxon>
        <taxon>Euarchontoglires</taxon>
        <taxon>Glires</taxon>
        <taxon>Rodentia</taxon>
        <taxon>Hystricomorpha</taxon>
        <taxon>Bathyergidae</taxon>
        <taxon>Heterocephalus</taxon>
    </lineage>
</organism>
<dbReference type="Proteomes" id="UP000006813">
    <property type="component" value="Unassembled WGS sequence"/>
</dbReference>
<dbReference type="PANTHER" id="PTHR11732">
    <property type="entry name" value="ALDO/KETO REDUCTASE"/>
    <property type="match status" value="1"/>
</dbReference>
<reference evidence="3 4" key="1">
    <citation type="journal article" date="2011" name="Nature">
        <title>Genome sequencing reveals insights into physiology and longevity of the naked mole rat.</title>
        <authorList>
            <person name="Kim E.B."/>
            <person name="Fang X."/>
            <person name="Fushan A.A."/>
            <person name="Huang Z."/>
            <person name="Lobanov A.V."/>
            <person name="Han L."/>
            <person name="Marino S.M."/>
            <person name="Sun X."/>
            <person name="Turanov A.A."/>
            <person name="Yang P."/>
            <person name="Yim S.H."/>
            <person name="Zhao X."/>
            <person name="Kasaikina M.V."/>
            <person name="Stoletzki N."/>
            <person name="Peng C."/>
            <person name="Polak P."/>
            <person name="Xiong Z."/>
            <person name="Kiezun A."/>
            <person name="Zhu Y."/>
            <person name="Chen Y."/>
            <person name="Kryukov G.V."/>
            <person name="Zhang Q."/>
            <person name="Peshkin L."/>
            <person name="Yang L."/>
            <person name="Bronson R.T."/>
            <person name="Buffenstein R."/>
            <person name="Wang B."/>
            <person name="Han C."/>
            <person name="Li Q."/>
            <person name="Chen L."/>
            <person name="Zhao W."/>
            <person name="Sunyaev S.R."/>
            <person name="Park T.J."/>
            <person name="Zhang G."/>
            <person name="Wang J."/>
            <person name="Gladyshev V.N."/>
        </authorList>
    </citation>
    <scope>NUCLEOTIDE SEQUENCE [LARGE SCALE GENOMIC DNA]</scope>
</reference>
<accession>G5ANH5</accession>
<dbReference type="InParanoid" id="G5ANH5"/>
<keyword evidence="1" id="KW-0521">NADP</keyword>
<dbReference type="Gene3D" id="3.20.20.100">
    <property type="entry name" value="NADP-dependent oxidoreductase domain"/>
    <property type="match status" value="1"/>
</dbReference>
<dbReference type="InterPro" id="IPR036812">
    <property type="entry name" value="NAD(P)_OxRdtase_dom_sf"/>
</dbReference>
<proteinExistence type="predicted"/>
<feature type="non-terminal residue" evidence="3">
    <location>
        <position position="1"/>
    </location>
</feature>
<evidence type="ECO:0000256" key="1">
    <source>
        <dbReference type="ARBA" id="ARBA00022857"/>
    </source>
</evidence>
<keyword evidence="2" id="KW-0560">Oxidoreductase</keyword>
<dbReference type="EMBL" id="JH166212">
    <property type="protein sequence ID" value="EHA98585.1"/>
    <property type="molecule type" value="Genomic_DNA"/>
</dbReference>
<dbReference type="GO" id="GO:0016491">
    <property type="term" value="F:oxidoreductase activity"/>
    <property type="evidence" value="ECO:0007669"/>
    <property type="project" value="UniProtKB-KW"/>
</dbReference>
<sequence length="79" mass="8764">KSKTAEATRLAIDAGFHGKDSAYLHQNKEGVGVGIQRKIADGPMKREDIFYTAKVECHPYVSQSRLLDFCESEHTVLVA</sequence>
<evidence type="ECO:0000313" key="4">
    <source>
        <dbReference type="Proteomes" id="UP000006813"/>
    </source>
</evidence>
<dbReference type="SUPFAM" id="SSF51430">
    <property type="entry name" value="NAD(P)-linked oxidoreductase"/>
    <property type="match status" value="1"/>
</dbReference>
<gene>
    <name evidence="3" type="ORF">GW7_19394</name>
</gene>
<protein>
    <submittedName>
        <fullName evidence="3">Aldo-keto reductase family 1 member C1-like protein</fullName>
    </submittedName>
</protein>